<protein>
    <submittedName>
        <fullName evidence="2">Uncharacterized protein</fullName>
    </submittedName>
</protein>
<dbReference type="KEGG" id="cyn:Cyan7425_0569"/>
<reference evidence="2" key="1">
    <citation type="submission" date="2009-01" db="EMBL/GenBank/DDBJ databases">
        <title>Complete sequence of chromosome Cyanothece sp. PCC 7425.</title>
        <authorList>
            <consortium name="US DOE Joint Genome Institute"/>
            <person name="Lucas S."/>
            <person name="Copeland A."/>
            <person name="Lapidus A."/>
            <person name="Glavina del Rio T."/>
            <person name="Dalin E."/>
            <person name="Tice H."/>
            <person name="Bruce D."/>
            <person name="Goodwin L."/>
            <person name="Pitluck S."/>
            <person name="Sims D."/>
            <person name="Meineke L."/>
            <person name="Brettin T."/>
            <person name="Detter J.C."/>
            <person name="Han C."/>
            <person name="Larimer F."/>
            <person name="Land M."/>
            <person name="Hauser L."/>
            <person name="Kyrpides N."/>
            <person name="Ovchinnikova G."/>
            <person name="Liberton M."/>
            <person name="Stoeckel J."/>
            <person name="Banerjee A."/>
            <person name="Singh A."/>
            <person name="Page L."/>
            <person name="Sato H."/>
            <person name="Zhao L."/>
            <person name="Sherman L."/>
            <person name="Pakrasi H."/>
            <person name="Richardson P."/>
        </authorList>
    </citation>
    <scope>NUCLEOTIDE SEQUENCE</scope>
    <source>
        <strain evidence="2">PCC 7425</strain>
    </source>
</reference>
<feature type="region of interest" description="Disordered" evidence="1">
    <location>
        <begin position="34"/>
        <end position="84"/>
    </location>
</feature>
<dbReference type="HOGENOM" id="CLU_2522003_0_0_3"/>
<dbReference type="AlphaFoldDB" id="B8HU40"/>
<evidence type="ECO:0000256" key="1">
    <source>
        <dbReference type="SAM" id="MobiDB-lite"/>
    </source>
</evidence>
<accession>B8HU40</accession>
<evidence type="ECO:0000313" key="2">
    <source>
        <dbReference type="EMBL" id="ACL42960.1"/>
    </source>
</evidence>
<feature type="compositionally biased region" description="Polar residues" evidence="1">
    <location>
        <begin position="39"/>
        <end position="50"/>
    </location>
</feature>
<name>B8HU40_CYAP4</name>
<sequence length="84" mass="9440">MAQTSMIQSPITQLMQRLRHGFQEWVRREIIDFDPYEQDSYSPDQMTYQSEGADPQADTSPTPLQDTEVPVAPAVSHAATGEKS</sequence>
<proteinExistence type="predicted"/>
<dbReference type="EMBL" id="CP001344">
    <property type="protein sequence ID" value="ACL42960.1"/>
    <property type="molecule type" value="Genomic_DNA"/>
</dbReference>
<organism evidence="2">
    <name type="scientific">Cyanothece sp. (strain PCC 7425 / ATCC 29141)</name>
    <dbReference type="NCBI Taxonomy" id="395961"/>
    <lineage>
        <taxon>Bacteria</taxon>
        <taxon>Bacillati</taxon>
        <taxon>Cyanobacteriota</taxon>
        <taxon>Cyanophyceae</taxon>
        <taxon>Gomontiellales</taxon>
        <taxon>Cyanothecaceae</taxon>
        <taxon>Cyanothece</taxon>
    </lineage>
</organism>
<gene>
    <name evidence="2" type="ordered locus">Cyan7425_0569</name>
</gene>